<accession>A0A915J9K2</accession>
<keyword evidence="1" id="KW-1185">Reference proteome</keyword>
<organism evidence="1 2">
    <name type="scientific">Romanomermis culicivorax</name>
    <name type="common">Nematode worm</name>
    <dbReference type="NCBI Taxonomy" id="13658"/>
    <lineage>
        <taxon>Eukaryota</taxon>
        <taxon>Metazoa</taxon>
        <taxon>Ecdysozoa</taxon>
        <taxon>Nematoda</taxon>
        <taxon>Enoplea</taxon>
        <taxon>Dorylaimia</taxon>
        <taxon>Mermithida</taxon>
        <taxon>Mermithoidea</taxon>
        <taxon>Mermithidae</taxon>
        <taxon>Romanomermis</taxon>
    </lineage>
</organism>
<evidence type="ECO:0000313" key="1">
    <source>
        <dbReference type="Proteomes" id="UP000887565"/>
    </source>
</evidence>
<protein>
    <submittedName>
        <fullName evidence="2">Uncharacterized protein</fullName>
    </submittedName>
</protein>
<name>A0A915J9K2_ROMCU</name>
<dbReference type="Proteomes" id="UP000887565">
    <property type="component" value="Unplaced"/>
</dbReference>
<evidence type="ECO:0000313" key="2">
    <source>
        <dbReference type="WBParaSite" id="nRc.2.0.1.t22837-RA"/>
    </source>
</evidence>
<proteinExistence type="predicted"/>
<sequence length="61" mass="6649">MNSPFRANILNGAPKSYDLKKKSVNSIGSHTFGITSTGMPTKYEKVRDNSTPLTTAFSLVQ</sequence>
<dbReference type="WBParaSite" id="nRc.2.0.1.t22837-RA">
    <property type="protein sequence ID" value="nRc.2.0.1.t22837-RA"/>
    <property type="gene ID" value="nRc.2.0.1.g22837"/>
</dbReference>
<reference evidence="2" key="1">
    <citation type="submission" date="2022-11" db="UniProtKB">
        <authorList>
            <consortium name="WormBaseParasite"/>
        </authorList>
    </citation>
    <scope>IDENTIFICATION</scope>
</reference>
<dbReference type="AlphaFoldDB" id="A0A915J9K2"/>